<evidence type="ECO:0000313" key="1">
    <source>
        <dbReference type="EMBL" id="KAH7943738.1"/>
    </source>
</evidence>
<gene>
    <name evidence="1" type="ORF">HPB52_011101</name>
</gene>
<reference evidence="1" key="2">
    <citation type="submission" date="2021-09" db="EMBL/GenBank/DDBJ databases">
        <authorList>
            <person name="Jia N."/>
            <person name="Wang J."/>
            <person name="Shi W."/>
            <person name="Du L."/>
            <person name="Sun Y."/>
            <person name="Zhan W."/>
            <person name="Jiang J."/>
            <person name="Wang Q."/>
            <person name="Zhang B."/>
            <person name="Ji P."/>
            <person name="Sakyi L.B."/>
            <person name="Cui X."/>
            <person name="Yuan T."/>
            <person name="Jiang B."/>
            <person name="Yang W."/>
            <person name="Lam T.T.-Y."/>
            <person name="Chang Q."/>
            <person name="Ding S."/>
            <person name="Wang X."/>
            <person name="Zhu J."/>
            <person name="Ruan X."/>
            <person name="Zhao L."/>
            <person name="Wei J."/>
            <person name="Que T."/>
            <person name="Du C."/>
            <person name="Cheng J."/>
            <person name="Dai P."/>
            <person name="Han X."/>
            <person name="Huang E."/>
            <person name="Gao Y."/>
            <person name="Liu J."/>
            <person name="Shao H."/>
            <person name="Ye R."/>
            <person name="Li L."/>
            <person name="Wei W."/>
            <person name="Wang X."/>
            <person name="Wang C."/>
            <person name="Huo Q."/>
            <person name="Li W."/>
            <person name="Guo W."/>
            <person name="Chen H."/>
            <person name="Chen S."/>
            <person name="Zhou L."/>
            <person name="Zhou L."/>
            <person name="Ni X."/>
            <person name="Tian J."/>
            <person name="Zhou Y."/>
            <person name="Sheng Y."/>
            <person name="Liu T."/>
            <person name="Pan Y."/>
            <person name="Xia L."/>
            <person name="Li J."/>
            <person name="Zhao F."/>
            <person name="Cao W."/>
        </authorList>
    </citation>
    <scope>NUCLEOTIDE SEQUENCE</scope>
    <source>
        <strain evidence="1">Rsan-2018</strain>
        <tissue evidence="1">Larvae</tissue>
    </source>
</reference>
<keyword evidence="2" id="KW-1185">Reference proteome</keyword>
<sequence>MFSLDECKLLCDSGGEWTSDLARVPKLSERVMEAHFVSSNRQQHKGQNRLPVQTLVDITLRKHVINKAVPAKRAGILHGVILRSVQSNLLKPVKKTILNQ</sequence>
<dbReference type="EMBL" id="JABSTV010001253">
    <property type="protein sequence ID" value="KAH7943738.1"/>
    <property type="molecule type" value="Genomic_DNA"/>
</dbReference>
<dbReference type="Proteomes" id="UP000821837">
    <property type="component" value="Unassembled WGS sequence"/>
</dbReference>
<organism evidence="1 2">
    <name type="scientific">Rhipicephalus sanguineus</name>
    <name type="common">Brown dog tick</name>
    <name type="synonym">Ixodes sanguineus</name>
    <dbReference type="NCBI Taxonomy" id="34632"/>
    <lineage>
        <taxon>Eukaryota</taxon>
        <taxon>Metazoa</taxon>
        <taxon>Ecdysozoa</taxon>
        <taxon>Arthropoda</taxon>
        <taxon>Chelicerata</taxon>
        <taxon>Arachnida</taxon>
        <taxon>Acari</taxon>
        <taxon>Parasitiformes</taxon>
        <taxon>Ixodida</taxon>
        <taxon>Ixodoidea</taxon>
        <taxon>Ixodidae</taxon>
        <taxon>Rhipicephalinae</taxon>
        <taxon>Rhipicephalus</taxon>
        <taxon>Rhipicephalus</taxon>
    </lineage>
</organism>
<evidence type="ECO:0000313" key="2">
    <source>
        <dbReference type="Proteomes" id="UP000821837"/>
    </source>
</evidence>
<proteinExistence type="predicted"/>
<dbReference type="AlphaFoldDB" id="A0A9D4PJH3"/>
<comment type="caution">
    <text evidence="1">The sequence shown here is derived from an EMBL/GenBank/DDBJ whole genome shotgun (WGS) entry which is preliminary data.</text>
</comment>
<protein>
    <submittedName>
        <fullName evidence="1">Uncharacterized protein</fullName>
    </submittedName>
</protein>
<reference evidence="1" key="1">
    <citation type="journal article" date="2020" name="Cell">
        <title>Large-Scale Comparative Analyses of Tick Genomes Elucidate Their Genetic Diversity and Vector Capacities.</title>
        <authorList>
            <consortium name="Tick Genome and Microbiome Consortium (TIGMIC)"/>
            <person name="Jia N."/>
            <person name="Wang J."/>
            <person name="Shi W."/>
            <person name="Du L."/>
            <person name="Sun Y."/>
            <person name="Zhan W."/>
            <person name="Jiang J.F."/>
            <person name="Wang Q."/>
            <person name="Zhang B."/>
            <person name="Ji P."/>
            <person name="Bell-Sakyi L."/>
            <person name="Cui X.M."/>
            <person name="Yuan T.T."/>
            <person name="Jiang B.G."/>
            <person name="Yang W.F."/>
            <person name="Lam T.T."/>
            <person name="Chang Q.C."/>
            <person name="Ding S.J."/>
            <person name="Wang X.J."/>
            <person name="Zhu J.G."/>
            <person name="Ruan X.D."/>
            <person name="Zhao L."/>
            <person name="Wei J.T."/>
            <person name="Ye R.Z."/>
            <person name="Que T.C."/>
            <person name="Du C.H."/>
            <person name="Zhou Y.H."/>
            <person name="Cheng J.X."/>
            <person name="Dai P.F."/>
            <person name="Guo W.B."/>
            <person name="Han X.H."/>
            <person name="Huang E.J."/>
            <person name="Li L.F."/>
            <person name="Wei W."/>
            <person name="Gao Y.C."/>
            <person name="Liu J.Z."/>
            <person name="Shao H.Z."/>
            <person name="Wang X."/>
            <person name="Wang C.C."/>
            <person name="Yang T.C."/>
            <person name="Huo Q.B."/>
            <person name="Li W."/>
            <person name="Chen H.Y."/>
            <person name="Chen S.E."/>
            <person name="Zhou L.G."/>
            <person name="Ni X.B."/>
            <person name="Tian J.H."/>
            <person name="Sheng Y."/>
            <person name="Liu T."/>
            <person name="Pan Y.S."/>
            <person name="Xia L.Y."/>
            <person name="Li J."/>
            <person name="Zhao F."/>
            <person name="Cao W.C."/>
        </authorList>
    </citation>
    <scope>NUCLEOTIDE SEQUENCE</scope>
    <source>
        <strain evidence="1">Rsan-2018</strain>
    </source>
</reference>
<name>A0A9D4PJH3_RHISA</name>
<accession>A0A9D4PJH3</accession>